<dbReference type="EMBL" id="MU859106">
    <property type="protein sequence ID" value="KAK3953388.1"/>
    <property type="molecule type" value="Genomic_DNA"/>
</dbReference>
<feature type="signal peptide" evidence="2">
    <location>
        <begin position="1"/>
        <end position="16"/>
    </location>
</feature>
<comment type="caution">
    <text evidence="3">The sequence shown here is derived from an EMBL/GenBank/DDBJ whole genome shotgun (WGS) entry which is preliminary data.</text>
</comment>
<feature type="chain" id="PRO_5043045966" evidence="2">
    <location>
        <begin position="17"/>
        <end position="491"/>
    </location>
</feature>
<dbReference type="Proteomes" id="UP001303222">
    <property type="component" value="Unassembled WGS sequence"/>
</dbReference>
<feature type="region of interest" description="Disordered" evidence="1">
    <location>
        <begin position="409"/>
        <end position="450"/>
    </location>
</feature>
<accession>A0AAN6SHG2</accession>
<feature type="compositionally biased region" description="Low complexity" evidence="1">
    <location>
        <begin position="167"/>
        <end position="187"/>
    </location>
</feature>
<feature type="compositionally biased region" description="Low complexity" evidence="1">
    <location>
        <begin position="64"/>
        <end position="74"/>
    </location>
</feature>
<keyword evidence="2" id="KW-0732">Signal</keyword>
<evidence type="ECO:0000313" key="3">
    <source>
        <dbReference type="EMBL" id="KAK3953388.1"/>
    </source>
</evidence>
<feature type="compositionally biased region" description="Polar residues" evidence="1">
    <location>
        <begin position="151"/>
        <end position="166"/>
    </location>
</feature>
<proteinExistence type="predicted"/>
<reference evidence="3" key="2">
    <citation type="submission" date="2023-06" db="EMBL/GenBank/DDBJ databases">
        <authorList>
            <consortium name="Lawrence Berkeley National Laboratory"/>
            <person name="Mondo S.J."/>
            <person name="Hensen N."/>
            <person name="Bonometti L."/>
            <person name="Westerberg I."/>
            <person name="Brannstrom I.O."/>
            <person name="Guillou S."/>
            <person name="Cros-Aarteil S."/>
            <person name="Calhoun S."/>
            <person name="Haridas S."/>
            <person name="Kuo A."/>
            <person name="Pangilinan J."/>
            <person name="Riley R."/>
            <person name="Labutti K."/>
            <person name="Andreopoulos B."/>
            <person name="Lipzen A."/>
            <person name="Chen C."/>
            <person name="Yanf M."/>
            <person name="Daum C."/>
            <person name="Ng V."/>
            <person name="Clum A."/>
            <person name="Steindorff A."/>
            <person name="Ohm R."/>
            <person name="Martin F."/>
            <person name="Silar P."/>
            <person name="Natvig D."/>
            <person name="Lalanne C."/>
            <person name="Gautier V."/>
            <person name="Ament-Velasquez S.L."/>
            <person name="Kruys A."/>
            <person name="Hutchinson M.I."/>
            <person name="Powell A.J."/>
            <person name="Barry K."/>
            <person name="Miller A.N."/>
            <person name="Grigoriev I.V."/>
            <person name="Debuchy R."/>
            <person name="Gladieux P."/>
            <person name="Thoren M.H."/>
            <person name="Johannesson H."/>
        </authorList>
    </citation>
    <scope>NUCLEOTIDE SEQUENCE</scope>
    <source>
        <strain evidence="3">CBS 626.80</strain>
    </source>
</reference>
<evidence type="ECO:0000256" key="2">
    <source>
        <dbReference type="SAM" id="SignalP"/>
    </source>
</evidence>
<feature type="region of interest" description="Disordered" evidence="1">
    <location>
        <begin position="137"/>
        <end position="187"/>
    </location>
</feature>
<organism evidence="3 4">
    <name type="scientific">Pseudoneurospora amorphoporcata</name>
    <dbReference type="NCBI Taxonomy" id="241081"/>
    <lineage>
        <taxon>Eukaryota</taxon>
        <taxon>Fungi</taxon>
        <taxon>Dikarya</taxon>
        <taxon>Ascomycota</taxon>
        <taxon>Pezizomycotina</taxon>
        <taxon>Sordariomycetes</taxon>
        <taxon>Sordariomycetidae</taxon>
        <taxon>Sordariales</taxon>
        <taxon>Sordariaceae</taxon>
        <taxon>Pseudoneurospora</taxon>
    </lineage>
</organism>
<keyword evidence="4" id="KW-1185">Reference proteome</keyword>
<sequence length="491" mass="49924">MTRRSIWLAILAQAFAAQCSNDSCLGGSRTRTPHHLSFPELQASPTGTPIRRTTTTTVHVTSTKSTRKTSSITSETDDSGNHIDLINRDGLGSLLGQALQERRVTTSPTPTTLPLYATECASEADYSSACSSGNGTGTIGSTIYTGKPGRKTSSTRPTTLFTSRLTSSKGASSESSGSGSKNVSSLSQSSTAKTTVHVVTIAALTTTKQPIRVNTKSTLGQITGKTTGAHYTNSTAALATASAIIVFLMAQRHHECQISYPPFLPPGTGTRVFLTIGTGVIITTAPFAYPTSTSARIPFPFNTTAFWFNGTATTALPAQGTGTGIGTGILVTGTGYYNTSTPTSTLSASPTATEDLTCGETSTPFSLRVSQPGGTFNKIASSLSVAGTGHLCAVGYNDSNEKPRVAAVASAGGTGDGTGDEEGGEGPCTTEGEEGLSCRPANSPTSAGAGASAGGGGGWVGCGLMLSLGDDIDVGYGGLNCSSVSLEVVET</sequence>
<protein>
    <submittedName>
        <fullName evidence="3">Uncharacterized protein</fullName>
    </submittedName>
</protein>
<dbReference type="AlphaFoldDB" id="A0AAN6SHG2"/>
<gene>
    <name evidence="3" type="ORF">QBC32DRAFT_397148</name>
</gene>
<evidence type="ECO:0000313" key="4">
    <source>
        <dbReference type="Proteomes" id="UP001303222"/>
    </source>
</evidence>
<reference evidence="3" key="1">
    <citation type="journal article" date="2023" name="Mol. Phylogenet. Evol.">
        <title>Genome-scale phylogeny and comparative genomics of the fungal order Sordariales.</title>
        <authorList>
            <person name="Hensen N."/>
            <person name="Bonometti L."/>
            <person name="Westerberg I."/>
            <person name="Brannstrom I.O."/>
            <person name="Guillou S."/>
            <person name="Cros-Aarteil S."/>
            <person name="Calhoun S."/>
            <person name="Haridas S."/>
            <person name="Kuo A."/>
            <person name="Mondo S."/>
            <person name="Pangilinan J."/>
            <person name="Riley R."/>
            <person name="LaButti K."/>
            <person name="Andreopoulos B."/>
            <person name="Lipzen A."/>
            <person name="Chen C."/>
            <person name="Yan M."/>
            <person name="Daum C."/>
            <person name="Ng V."/>
            <person name="Clum A."/>
            <person name="Steindorff A."/>
            <person name="Ohm R.A."/>
            <person name="Martin F."/>
            <person name="Silar P."/>
            <person name="Natvig D.O."/>
            <person name="Lalanne C."/>
            <person name="Gautier V."/>
            <person name="Ament-Velasquez S.L."/>
            <person name="Kruys A."/>
            <person name="Hutchinson M.I."/>
            <person name="Powell A.J."/>
            <person name="Barry K."/>
            <person name="Miller A.N."/>
            <person name="Grigoriev I.V."/>
            <person name="Debuchy R."/>
            <person name="Gladieux P."/>
            <person name="Hiltunen Thoren M."/>
            <person name="Johannesson H."/>
        </authorList>
    </citation>
    <scope>NUCLEOTIDE SEQUENCE</scope>
    <source>
        <strain evidence="3">CBS 626.80</strain>
    </source>
</reference>
<evidence type="ECO:0000256" key="1">
    <source>
        <dbReference type="SAM" id="MobiDB-lite"/>
    </source>
</evidence>
<feature type="region of interest" description="Disordered" evidence="1">
    <location>
        <begin position="64"/>
        <end position="83"/>
    </location>
</feature>
<name>A0AAN6SHG2_9PEZI</name>